<protein>
    <submittedName>
        <fullName evidence="2">Recombinase family protein</fullName>
    </submittedName>
</protein>
<dbReference type="PANTHER" id="PTHR30461">
    <property type="entry name" value="DNA-INVERTASE FROM LAMBDOID PROPHAGE"/>
    <property type="match status" value="1"/>
</dbReference>
<dbReference type="SUPFAM" id="SSF53041">
    <property type="entry name" value="Resolvase-like"/>
    <property type="match status" value="1"/>
</dbReference>
<proteinExistence type="predicted"/>
<dbReference type="InterPro" id="IPR050639">
    <property type="entry name" value="SSR_resolvase"/>
</dbReference>
<dbReference type="Proteomes" id="UP001496146">
    <property type="component" value="Unassembled WGS sequence"/>
</dbReference>
<comment type="caution">
    <text evidence="2">The sequence shown here is derived from an EMBL/GenBank/DDBJ whole genome shotgun (WGS) entry which is preliminary data.</text>
</comment>
<keyword evidence="3" id="KW-1185">Reference proteome</keyword>
<evidence type="ECO:0000313" key="3">
    <source>
        <dbReference type="Proteomes" id="UP001496146"/>
    </source>
</evidence>
<sequence length="337" mass="38306">MSTYERLVNSQNFFSPYLTQEDLSRFGRDYIGVGEYMEQIFPLLGVRLISVNDNYDSSNYNGTTLGMDLVVSNLVNTMYCRDAGKKLRTANRVKWRKGISTASAAPFGYQFDPNRKGSYIIDPPAAKIVRRIFDLAILGLGTREIAMALNDENAPVPSVYNREHKAYGKETTYTIAPVILWDSSRVWKILTAYVYTGAMVLGKSQRLISGKKIIRIVPKGQQYITEGTHEAIVSREEFEKAQLVIRNNGHRVVMGSVDFPLKGKIRCGNCRRVLGYDYKQASPIFWCREGMELIGQTQCSSEIYQASDIENAVFQALKKNFLYWTHSIVILKRKNRA</sequence>
<dbReference type="InterPro" id="IPR011109">
    <property type="entry name" value="DNA_bind_recombinase_dom"/>
</dbReference>
<evidence type="ECO:0000259" key="1">
    <source>
        <dbReference type="PROSITE" id="PS51737"/>
    </source>
</evidence>
<reference evidence="2 3" key="1">
    <citation type="submission" date="2024-03" db="EMBL/GenBank/DDBJ databases">
        <title>Human intestinal bacterial collection.</title>
        <authorList>
            <person name="Pauvert C."/>
            <person name="Hitch T.C.A."/>
            <person name="Clavel T."/>
        </authorList>
    </citation>
    <scope>NUCLEOTIDE SEQUENCE [LARGE SCALE GENOMIC DNA]</scope>
    <source>
        <strain evidence="2 3">CLA-JM-H7-B</strain>
    </source>
</reference>
<dbReference type="EMBL" id="JBBMEP010000012">
    <property type="protein sequence ID" value="MEQ2377227.1"/>
    <property type="molecule type" value="Genomic_DNA"/>
</dbReference>
<evidence type="ECO:0000313" key="2">
    <source>
        <dbReference type="EMBL" id="MEQ2377227.1"/>
    </source>
</evidence>
<organism evidence="2 3">
    <name type="scientific">Faecalibacterium faecis</name>
    <dbReference type="NCBI Taxonomy" id="3133157"/>
    <lineage>
        <taxon>Bacteria</taxon>
        <taxon>Bacillati</taxon>
        <taxon>Bacillota</taxon>
        <taxon>Clostridia</taxon>
        <taxon>Eubacteriales</taxon>
        <taxon>Oscillospiraceae</taxon>
        <taxon>Faecalibacterium</taxon>
    </lineage>
</organism>
<dbReference type="Gene3D" id="3.40.50.1390">
    <property type="entry name" value="Resolvase, N-terminal catalytic domain"/>
    <property type="match status" value="1"/>
</dbReference>
<gene>
    <name evidence="2" type="ORF">WMO17_07610</name>
</gene>
<accession>A0ABV1BPJ6</accession>
<name>A0ABV1BPJ6_9FIRM</name>
<dbReference type="Gene3D" id="3.90.1750.20">
    <property type="entry name" value="Putative Large Serine Recombinase, Chain B, Domain 2"/>
    <property type="match status" value="1"/>
</dbReference>
<dbReference type="PANTHER" id="PTHR30461:SF23">
    <property type="entry name" value="DNA RECOMBINASE-RELATED"/>
    <property type="match status" value="1"/>
</dbReference>
<dbReference type="Pfam" id="PF07508">
    <property type="entry name" value="Recombinase"/>
    <property type="match status" value="1"/>
</dbReference>
<dbReference type="InterPro" id="IPR038109">
    <property type="entry name" value="DNA_bind_recomb_sf"/>
</dbReference>
<feature type="domain" description="Recombinase" evidence="1">
    <location>
        <begin position="106"/>
        <end position="251"/>
    </location>
</feature>
<dbReference type="InterPro" id="IPR036162">
    <property type="entry name" value="Resolvase-like_N_sf"/>
</dbReference>
<dbReference type="PROSITE" id="PS51737">
    <property type="entry name" value="RECOMBINASE_DNA_BIND"/>
    <property type="match status" value="1"/>
</dbReference>